<gene>
    <name evidence="2" type="ORF">E2562_037411</name>
</gene>
<dbReference type="AlphaFoldDB" id="A0A6G1ECW4"/>
<evidence type="ECO:0000313" key="3">
    <source>
        <dbReference type="Proteomes" id="UP000479710"/>
    </source>
</evidence>
<comment type="caution">
    <text evidence="2">The sequence shown here is derived from an EMBL/GenBank/DDBJ whole genome shotgun (WGS) entry which is preliminary data.</text>
</comment>
<evidence type="ECO:0000256" key="1">
    <source>
        <dbReference type="SAM" id="MobiDB-lite"/>
    </source>
</evidence>
<dbReference type="EMBL" id="SPHZ02000004">
    <property type="protein sequence ID" value="KAF0922511.1"/>
    <property type="molecule type" value="Genomic_DNA"/>
</dbReference>
<accession>A0A6G1ECW4</accession>
<feature type="region of interest" description="Disordered" evidence="1">
    <location>
        <begin position="66"/>
        <end position="133"/>
    </location>
</feature>
<dbReference type="Proteomes" id="UP000479710">
    <property type="component" value="Unassembled WGS sequence"/>
</dbReference>
<name>A0A6G1ECW4_9ORYZ</name>
<evidence type="ECO:0000313" key="2">
    <source>
        <dbReference type="EMBL" id="KAF0922511.1"/>
    </source>
</evidence>
<proteinExistence type="predicted"/>
<keyword evidence="3" id="KW-1185">Reference proteome</keyword>
<sequence>MRLAGGGGGGGYYCWCAHGSRRCIDGAVGGFARGSAVAAMDSFSAAPAAAWRGRQRPLQEWRLVGSWKRDRSSRRQSSQWASGRLTSGISGSGLSASPATVSSHDPSPPLSGSGGKRSSEAPNWNGNTPMDRPVIGLQTSLGQMLELIVTHTGADDLAKYSIEEYAVTLYKFCKFTANKLARRTELAAIAKDKWCET</sequence>
<feature type="compositionally biased region" description="Polar residues" evidence="1">
    <location>
        <begin position="85"/>
        <end position="105"/>
    </location>
</feature>
<reference evidence="2 3" key="1">
    <citation type="submission" date="2019-11" db="EMBL/GenBank/DDBJ databases">
        <title>Whole genome sequence of Oryza granulata.</title>
        <authorList>
            <person name="Li W."/>
        </authorList>
    </citation>
    <scope>NUCLEOTIDE SEQUENCE [LARGE SCALE GENOMIC DNA]</scope>
    <source>
        <strain evidence="3">cv. Menghai</strain>
        <tissue evidence="2">Leaf</tissue>
    </source>
</reference>
<organism evidence="2 3">
    <name type="scientific">Oryza meyeriana var. granulata</name>
    <dbReference type="NCBI Taxonomy" id="110450"/>
    <lineage>
        <taxon>Eukaryota</taxon>
        <taxon>Viridiplantae</taxon>
        <taxon>Streptophyta</taxon>
        <taxon>Embryophyta</taxon>
        <taxon>Tracheophyta</taxon>
        <taxon>Spermatophyta</taxon>
        <taxon>Magnoliopsida</taxon>
        <taxon>Liliopsida</taxon>
        <taxon>Poales</taxon>
        <taxon>Poaceae</taxon>
        <taxon>BOP clade</taxon>
        <taxon>Oryzoideae</taxon>
        <taxon>Oryzeae</taxon>
        <taxon>Oryzinae</taxon>
        <taxon>Oryza</taxon>
        <taxon>Oryza meyeriana</taxon>
    </lineage>
</organism>
<protein>
    <submittedName>
        <fullName evidence="2">Uncharacterized protein</fullName>
    </submittedName>
</protein>
<feature type="compositionally biased region" description="Low complexity" evidence="1">
    <location>
        <begin position="75"/>
        <end position="84"/>
    </location>
</feature>